<gene>
    <name evidence="2" type="ORF">NEF87_001811</name>
</gene>
<keyword evidence="1" id="KW-0472">Membrane</keyword>
<evidence type="ECO:0000313" key="3">
    <source>
        <dbReference type="Proteomes" id="UP001208689"/>
    </source>
</evidence>
<keyword evidence="3" id="KW-1185">Reference proteome</keyword>
<keyword evidence="1" id="KW-1133">Transmembrane helix</keyword>
<reference evidence="2" key="1">
    <citation type="submission" date="2022-09" db="EMBL/GenBank/DDBJ databases">
        <title>Actin cytoskeleton and complex cell architecture in an #Asgard archaeon.</title>
        <authorList>
            <person name="Ponce Toledo R.I."/>
            <person name="Schleper C."/>
            <person name="Rodrigues Oliveira T."/>
            <person name="Wollweber F."/>
            <person name="Xu J."/>
            <person name="Rittmann S."/>
            <person name="Klingl A."/>
            <person name="Pilhofer M."/>
        </authorList>
    </citation>
    <scope>NUCLEOTIDE SEQUENCE</scope>
    <source>
        <strain evidence="2">B-35</strain>
    </source>
</reference>
<organism evidence="2 3">
    <name type="scientific">Candidatus Lokiarchaeum ossiferum</name>
    <dbReference type="NCBI Taxonomy" id="2951803"/>
    <lineage>
        <taxon>Archaea</taxon>
        <taxon>Promethearchaeati</taxon>
        <taxon>Promethearchaeota</taxon>
        <taxon>Promethearchaeia</taxon>
        <taxon>Promethearchaeales</taxon>
        <taxon>Promethearchaeaceae</taxon>
        <taxon>Candidatus Lokiarchaeum</taxon>
    </lineage>
</organism>
<evidence type="ECO:0000313" key="2">
    <source>
        <dbReference type="EMBL" id="UYP45526.1"/>
    </source>
</evidence>
<name>A0ABY6HSJ5_9ARCH</name>
<evidence type="ECO:0000256" key="1">
    <source>
        <dbReference type="SAM" id="Phobius"/>
    </source>
</evidence>
<dbReference type="EMBL" id="CP104013">
    <property type="protein sequence ID" value="UYP45526.1"/>
    <property type="molecule type" value="Genomic_DNA"/>
</dbReference>
<feature type="transmembrane region" description="Helical" evidence="1">
    <location>
        <begin position="134"/>
        <end position="151"/>
    </location>
</feature>
<feature type="transmembrane region" description="Helical" evidence="1">
    <location>
        <begin position="98"/>
        <end position="122"/>
    </location>
</feature>
<protein>
    <submittedName>
        <fullName evidence="2">Uncharacterized protein</fullName>
    </submittedName>
</protein>
<keyword evidence="1" id="KW-0812">Transmembrane</keyword>
<dbReference type="Proteomes" id="UP001208689">
    <property type="component" value="Chromosome"/>
</dbReference>
<sequence>MSDVNEKLHELQESMQKLQLLKQLGAEKLILEQEKEIYTIQQDIMHLNNNTSIDIIDAILPKKCKFCTVKLSDEDRLECFEKIGTTCKRKEPKHVNMLNMSIFKVILMYMTLLALLFTFLLFTNILFNYFEEKLLVFGLASAGLLLVILLFRKPVKKLYSQF</sequence>
<proteinExistence type="predicted"/>
<accession>A0ABY6HSJ5</accession>